<evidence type="ECO:0000256" key="1">
    <source>
        <dbReference type="ARBA" id="ARBA00009431"/>
    </source>
</evidence>
<dbReference type="Gene3D" id="3.40.50.1820">
    <property type="entry name" value="alpha/beta hydrolase"/>
    <property type="match status" value="1"/>
</dbReference>
<dbReference type="EMBL" id="CT868474">
    <property type="protein sequence ID" value="CAK83529.1"/>
    <property type="molecule type" value="Genomic_DNA"/>
</dbReference>
<dbReference type="AlphaFoldDB" id="A0DKG2"/>
<dbReference type="SUPFAM" id="SSF53474">
    <property type="entry name" value="alpha/beta-Hydrolases"/>
    <property type="match status" value="1"/>
</dbReference>
<dbReference type="eggNOG" id="KOG1282">
    <property type="taxonomic scope" value="Eukaryota"/>
</dbReference>
<keyword evidence="2" id="KW-0378">Hydrolase</keyword>
<keyword evidence="4" id="KW-1185">Reference proteome</keyword>
<dbReference type="GO" id="GO:0004185">
    <property type="term" value="F:serine-type carboxypeptidase activity"/>
    <property type="evidence" value="ECO:0000318"/>
    <property type="project" value="GO_Central"/>
</dbReference>
<sequence length="460" mass="53339">MILILILTAVNIFGLQIEDLVTYLPVRLLFHFEQPFNMTDFNFSIYSGYLSITDSNQSFHYVFVQSQLNNVDNTVPLVLWLNGGPGCSSMIGFLQEIGPFVFLNEDDETLSYNEYSWNRVAHLLFLESPSGVGFSHNPLNITFNDSQTADHNLKVLQEFYSNYPEYQKNPLWLAGESYAGAYIPLLAQRIKKFNDLEVAVINLQGMMIGNGVTNLTHLPISQLIYQKQHQLLPPTFDISACEKNVTSEDCEDVNYDAWIITKRINPYDIYGYCYYEENELEDEEEWILHMKQFMMIHNDNIVKVTNHDLGVPCVQIDNIENYLNNLQVKQYLHVDESIQWYLCSKQHNKQFKYVSDPPLVMKGLQELLNYDLYNILLYNGDADSVVPWIDTMQALQKLQVSITEEWRPYYVKNNQLGGYTQGYSNKLRFVTVRGAGHMVPQNDRITAFYLFNQTLLGQPF</sequence>
<dbReference type="GeneID" id="5036711"/>
<dbReference type="OMA" id="GRFLHYW"/>
<dbReference type="Gene3D" id="3.40.50.12670">
    <property type="match status" value="1"/>
</dbReference>
<organism evidence="3 4">
    <name type="scientific">Paramecium tetraurelia</name>
    <dbReference type="NCBI Taxonomy" id="5888"/>
    <lineage>
        <taxon>Eukaryota</taxon>
        <taxon>Sar</taxon>
        <taxon>Alveolata</taxon>
        <taxon>Ciliophora</taxon>
        <taxon>Intramacronucleata</taxon>
        <taxon>Oligohymenophorea</taxon>
        <taxon>Peniculida</taxon>
        <taxon>Parameciidae</taxon>
        <taxon>Paramecium</taxon>
    </lineage>
</organism>
<comment type="similarity">
    <text evidence="1 2">Belongs to the peptidase S10 family.</text>
</comment>
<dbReference type="PROSITE" id="PS00131">
    <property type="entry name" value="CARBOXYPEPT_SER_SER"/>
    <property type="match status" value="1"/>
</dbReference>
<dbReference type="PRINTS" id="PR00724">
    <property type="entry name" value="CRBOXYPTASEC"/>
</dbReference>
<reference evidence="3 4" key="1">
    <citation type="journal article" date="2006" name="Nature">
        <title>Global trends of whole-genome duplications revealed by the ciliate Paramecium tetraurelia.</title>
        <authorList>
            <consortium name="Genoscope"/>
            <person name="Aury J.-M."/>
            <person name="Jaillon O."/>
            <person name="Duret L."/>
            <person name="Noel B."/>
            <person name="Jubin C."/>
            <person name="Porcel B.M."/>
            <person name="Segurens B."/>
            <person name="Daubin V."/>
            <person name="Anthouard V."/>
            <person name="Aiach N."/>
            <person name="Arnaiz O."/>
            <person name="Billaut A."/>
            <person name="Beisson J."/>
            <person name="Blanc I."/>
            <person name="Bouhouche K."/>
            <person name="Camara F."/>
            <person name="Duharcourt S."/>
            <person name="Guigo R."/>
            <person name="Gogendeau D."/>
            <person name="Katinka M."/>
            <person name="Keller A.-M."/>
            <person name="Kissmehl R."/>
            <person name="Klotz C."/>
            <person name="Koll F."/>
            <person name="Le Moue A."/>
            <person name="Lepere C."/>
            <person name="Malinsky S."/>
            <person name="Nowacki M."/>
            <person name="Nowak J.K."/>
            <person name="Plattner H."/>
            <person name="Poulain J."/>
            <person name="Ruiz F."/>
            <person name="Serrano V."/>
            <person name="Zagulski M."/>
            <person name="Dessen P."/>
            <person name="Betermier M."/>
            <person name="Weissenbach J."/>
            <person name="Scarpelli C."/>
            <person name="Schachter V."/>
            <person name="Sperling L."/>
            <person name="Meyer E."/>
            <person name="Cohen J."/>
            <person name="Wincker P."/>
        </authorList>
    </citation>
    <scope>NUCLEOTIDE SEQUENCE [LARGE SCALE GENOMIC DNA]</scope>
    <source>
        <strain evidence="3 4">Stock d4-2</strain>
    </source>
</reference>
<dbReference type="KEGG" id="ptm:GSPATT00017859001"/>
<dbReference type="Proteomes" id="UP000000600">
    <property type="component" value="Unassembled WGS sequence"/>
</dbReference>
<dbReference type="InterPro" id="IPR029058">
    <property type="entry name" value="AB_hydrolase_fold"/>
</dbReference>
<dbReference type="EC" id="3.4.16.-" evidence="2"/>
<protein>
    <recommendedName>
        <fullName evidence="2">Carboxypeptidase</fullName>
        <ecNumber evidence="2">3.4.16.-</ecNumber>
    </recommendedName>
</protein>
<keyword evidence="2" id="KW-0645">Protease</keyword>
<dbReference type="HOGENOM" id="CLU_008523_13_0_1"/>
<dbReference type="PANTHER" id="PTHR11802:SF201">
    <property type="entry name" value="CARBOXYPEPTIDASE"/>
    <property type="match status" value="1"/>
</dbReference>
<dbReference type="GO" id="GO:0006508">
    <property type="term" value="P:proteolysis"/>
    <property type="evidence" value="ECO:0007669"/>
    <property type="project" value="UniProtKB-KW"/>
</dbReference>
<dbReference type="FunFam" id="3.40.50.12670:FF:000002">
    <property type="entry name" value="Carboxypeptidase"/>
    <property type="match status" value="1"/>
</dbReference>
<evidence type="ECO:0000256" key="2">
    <source>
        <dbReference type="RuleBase" id="RU361156"/>
    </source>
</evidence>
<gene>
    <name evidence="3" type="ORF">GSPATT00017859001</name>
</gene>
<name>A0DKG2_PARTE</name>
<accession>A0DKG2</accession>
<dbReference type="FunFam" id="3.40.50.1820:FF:001061">
    <property type="entry name" value="Carboxypeptidase"/>
    <property type="match status" value="1"/>
</dbReference>
<dbReference type="PANTHER" id="PTHR11802">
    <property type="entry name" value="SERINE PROTEASE FAMILY S10 SERINE CARBOXYPEPTIDASE"/>
    <property type="match status" value="1"/>
</dbReference>
<dbReference type="RefSeq" id="XP_001450926.1">
    <property type="nucleotide sequence ID" value="XM_001450889.1"/>
</dbReference>
<evidence type="ECO:0000313" key="4">
    <source>
        <dbReference type="Proteomes" id="UP000000600"/>
    </source>
</evidence>
<dbReference type="InParanoid" id="A0DKG2"/>
<dbReference type="InterPro" id="IPR001563">
    <property type="entry name" value="Peptidase_S10"/>
</dbReference>
<dbReference type="Pfam" id="PF00450">
    <property type="entry name" value="Peptidase_S10"/>
    <property type="match status" value="1"/>
</dbReference>
<dbReference type="OrthoDB" id="287652at2759"/>
<keyword evidence="2" id="KW-0121">Carboxypeptidase</keyword>
<proteinExistence type="inferred from homology"/>
<evidence type="ECO:0000313" key="3">
    <source>
        <dbReference type="EMBL" id="CAK83529.1"/>
    </source>
</evidence>
<dbReference type="InterPro" id="IPR018202">
    <property type="entry name" value="Ser_caboxypep_ser_AS"/>
</dbReference>